<dbReference type="PANTHER" id="PTHR33337">
    <property type="entry name" value="GFA DOMAIN-CONTAINING PROTEIN"/>
    <property type="match status" value="1"/>
</dbReference>
<dbReference type="AlphaFoldDB" id="A0A4V5NGC8"/>
<comment type="caution">
    <text evidence="6">The sequence shown here is derived from an EMBL/GenBank/DDBJ whole genome shotgun (WGS) entry which is preliminary data.</text>
</comment>
<dbReference type="Gene3D" id="3.90.1590.10">
    <property type="entry name" value="glutathione-dependent formaldehyde- activating enzyme (gfa)"/>
    <property type="match status" value="1"/>
</dbReference>
<organism evidence="6 7">
    <name type="scientific">Friedmanniomyces simplex</name>
    <dbReference type="NCBI Taxonomy" id="329884"/>
    <lineage>
        <taxon>Eukaryota</taxon>
        <taxon>Fungi</taxon>
        <taxon>Dikarya</taxon>
        <taxon>Ascomycota</taxon>
        <taxon>Pezizomycotina</taxon>
        <taxon>Dothideomycetes</taxon>
        <taxon>Dothideomycetidae</taxon>
        <taxon>Mycosphaerellales</taxon>
        <taxon>Teratosphaeriaceae</taxon>
        <taxon>Friedmanniomyces</taxon>
    </lineage>
</organism>
<proteinExistence type="inferred from homology"/>
<dbReference type="Proteomes" id="UP000309340">
    <property type="component" value="Unassembled WGS sequence"/>
</dbReference>
<keyword evidence="4" id="KW-0456">Lyase</keyword>
<reference evidence="6 7" key="1">
    <citation type="submission" date="2017-03" db="EMBL/GenBank/DDBJ databases">
        <title>Genomes of endolithic fungi from Antarctica.</title>
        <authorList>
            <person name="Coleine C."/>
            <person name="Masonjones S."/>
            <person name="Stajich J.E."/>
        </authorList>
    </citation>
    <scope>NUCLEOTIDE SEQUENCE [LARGE SCALE GENOMIC DNA]</scope>
    <source>
        <strain evidence="6 7">CCFEE 5184</strain>
    </source>
</reference>
<comment type="similarity">
    <text evidence="1">Belongs to the Gfa family.</text>
</comment>
<evidence type="ECO:0000256" key="3">
    <source>
        <dbReference type="ARBA" id="ARBA00022833"/>
    </source>
</evidence>
<evidence type="ECO:0000313" key="7">
    <source>
        <dbReference type="Proteomes" id="UP000309340"/>
    </source>
</evidence>
<sequence length="145" mass="15657">MASSSPTKPSPTKVSKSATCLCGAVAVTVTGVDKGAVLCHCSNCQRSSGSSFAHNYRFLDADLTFDKGEDAVTRYEDGDTTNGNVLARHFCKVCGSNVFLQPSTPPRMWILHTGGMQDKTQPARELFTHNKHPWIGDVTPVRAKV</sequence>
<protein>
    <recommendedName>
        <fullName evidence="5">CENP-V/GFA domain-containing protein</fullName>
    </recommendedName>
</protein>
<dbReference type="GO" id="GO:0046872">
    <property type="term" value="F:metal ion binding"/>
    <property type="evidence" value="ECO:0007669"/>
    <property type="project" value="UniProtKB-KW"/>
</dbReference>
<dbReference type="OrthoDB" id="406544at2759"/>
<keyword evidence="7" id="KW-1185">Reference proteome</keyword>
<dbReference type="InterPro" id="IPR011057">
    <property type="entry name" value="Mss4-like_sf"/>
</dbReference>
<dbReference type="PANTHER" id="PTHR33337:SF40">
    <property type="entry name" value="CENP-V_GFA DOMAIN-CONTAINING PROTEIN-RELATED"/>
    <property type="match status" value="1"/>
</dbReference>
<evidence type="ECO:0000259" key="5">
    <source>
        <dbReference type="PROSITE" id="PS51891"/>
    </source>
</evidence>
<dbReference type="EMBL" id="NAJQ01000228">
    <property type="protein sequence ID" value="TKA74389.1"/>
    <property type="molecule type" value="Genomic_DNA"/>
</dbReference>
<evidence type="ECO:0000256" key="1">
    <source>
        <dbReference type="ARBA" id="ARBA00005495"/>
    </source>
</evidence>
<dbReference type="Pfam" id="PF04828">
    <property type="entry name" value="GFA"/>
    <property type="match status" value="1"/>
</dbReference>
<dbReference type="SUPFAM" id="SSF51316">
    <property type="entry name" value="Mss4-like"/>
    <property type="match status" value="1"/>
</dbReference>
<dbReference type="InterPro" id="IPR006913">
    <property type="entry name" value="CENP-V/GFA"/>
</dbReference>
<feature type="domain" description="CENP-V/GFA" evidence="5">
    <location>
        <begin position="16"/>
        <end position="135"/>
    </location>
</feature>
<evidence type="ECO:0000256" key="4">
    <source>
        <dbReference type="ARBA" id="ARBA00023239"/>
    </source>
</evidence>
<dbReference type="GO" id="GO:0016846">
    <property type="term" value="F:carbon-sulfur lyase activity"/>
    <property type="evidence" value="ECO:0007669"/>
    <property type="project" value="InterPro"/>
</dbReference>
<evidence type="ECO:0000313" key="6">
    <source>
        <dbReference type="EMBL" id="TKA74389.1"/>
    </source>
</evidence>
<gene>
    <name evidence="6" type="ORF">B0A55_04517</name>
</gene>
<keyword evidence="3" id="KW-0862">Zinc</keyword>
<dbReference type="STRING" id="329884.A0A4V5NGC8"/>
<evidence type="ECO:0000256" key="2">
    <source>
        <dbReference type="ARBA" id="ARBA00022723"/>
    </source>
</evidence>
<name>A0A4V5NGC8_9PEZI</name>
<keyword evidence="2" id="KW-0479">Metal-binding</keyword>
<dbReference type="PROSITE" id="PS51891">
    <property type="entry name" value="CENP_V_GFA"/>
    <property type="match status" value="1"/>
</dbReference>
<accession>A0A4V5NGC8</accession>